<feature type="domain" description="2Fe-2S ferredoxin-type" evidence="10">
    <location>
        <begin position="702"/>
        <end position="792"/>
    </location>
</feature>
<gene>
    <name evidence="12" type="ORF">JEQ17_31770</name>
</gene>
<dbReference type="AlphaFoldDB" id="A0A7T7KZ89"/>
<evidence type="ECO:0000256" key="7">
    <source>
        <dbReference type="ARBA" id="ARBA00023004"/>
    </source>
</evidence>
<dbReference type="KEGG" id="slf:JEQ17_31770"/>
<dbReference type="PRINTS" id="PR00406">
    <property type="entry name" value="CYTB5RDTASE"/>
</dbReference>
<keyword evidence="2" id="KW-0285">Flavoprotein</keyword>
<dbReference type="Pfam" id="PF00111">
    <property type="entry name" value="Fer2"/>
    <property type="match status" value="1"/>
</dbReference>
<dbReference type="InterPro" id="IPR008333">
    <property type="entry name" value="Cbr1-like_FAD-bd_dom"/>
</dbReference>
<organism evidence="12 13">
    <name type="scientific">Streptomyces liliifuscus</name>
    <dbReference type="NCBI Taxonomy" id="2797636"/>
    <lineage>
        <taxon>Bacteria</taxon>
        <taxon>Bacillati</taxon>
        <taxon>Actinomycetota</taxon>
        <taxon>Actinomycetes</taxon>
        <taxon>Kitasatosporales</taxon>
        <taxon>Streptomycetaceae</taxon>
        <taxon>Streptomyces</taxon>
    </lineage>
</organism>
<feature type="region of interest" description="Disordered" evidence="9">
    <location>
        <begin position="537"/>
        <end position="560"/>
    </location>
</feature>
<dbReference type="SUPFAM" id="SSF52343">
    <property type="entry name" value="Ferredoxin reductase-like, C-terminal NADP-linked domain"/>
    <property type="match status" value="1"/>
</dbReference>
<dbReference type="PANTHER" id="PTHR47354:SF6">
    <property type="entry name" value="NADH OXIDOREDUCTASE HCR"/>
    <property type="match status" value="1"/>
</dbReference>
<protein>
    <submittedName>
        <fullName evidence="12">2Fe-2S iron-sulfur cluster binding domain-containing protein</fullName>
    </submittedName>
</protein>
<keyword evidence="5" id="KW-0274">FAD</keyword>
<evidence type="ECO:0000256" key="6">
    <source>
        <dbReference type="ARBA" id="ARBA00023002"/>
    </source>
</evidence>
<dbReference type="Gene3D" id="3.40.50.80">
    <property type="entry name" value="Nucleotide-binding domain of ferredoxin-NADP reductase (FNR) module"/>
    <property type="match status" value="1"/>
</dbReference>
<feature type="compositionally biased region" description="Basic and acidic residues" evidence="9">
    <location>
        <begin position="414"/>
        <end position="424"/>
    </location>
</feature>
<name>A0A7T7KZ89_9ACTN</name>
<dbReference type="InterPro" id="IPR001041">
    <property type="entry name" value="2Fe-2S_ferredoxin-type"/>
</dbReference>
<evidence type="ECO:0000259" key="11">
    <source>
        <dbReference type="PROSITE" id="PS51384"/>
    </source>
</evidence>
<dbReference type="Pfam" id="PF00970">
    <property type="entry name" value="FAD_binding_6"/>
    <property type="match status" value="1"/>
</dbReference>
<dbReference type="SUPFAM" id="SSF54292">
    <property type="entry name" value="2Fe-2S ferredoxin-like"/>
    <property type="match status" value="1"/>
</dbReference>
<evidence type="ECO:0000256" key="8">
    <source>
        <dbReference type="ARBA" id="ARBA00023014"/>
    </source>
</evidence>
<accession>A0A7T7KZ89</accession>
<dbReference type="Gene3D" id="3.10.20.30">
    <property type="match status" value="1"/>
</dbReference>
<evidence type="ECO:0000256" key="2">
    <source>
        <dbReference type="ARBA" id="ARBA00022630"/>
    </source>
</evidence>
<evidence type="ECO:0000256" key="1">
    <source>
        <dbReference type="ARBA" id="ARBA00001974"/>
    </source>
</evidence>
<dbReference type="InterPro" id="IPR017927">
    <property type="entry name" value="FAD-bd_FR_type"/>
</dbReference>
<dbReference type="InterPro" id="IPR039261">
    <property type="entry name" value="FNR_nucleotide-bd"/>
</dbReference>
<dbReference type="InterPro" id="IPR012675">
    <property type="entry name" value="Beta-grasp_dom_sf"/>
</dbReference>
<comment type="cofactor">
    <cofactor evidence="1">
        <name>FAD</name>
        <dbReference type="ChEBI" id="CHEBI:57692"/>
    </cofactor>
</comment>
<keyword evidence="8" id="KW-0411">Iron-sulfur</keyword>
<evidence type="ECO:0000313" key="13">
    <source>
        <dbReference type="Proteomes" id="UP000595636"/>
    </source>
</evidence>
<keyword evidence="13" id="KW-1185">Reference proteome</keyword>
<keyword evidence="4" id="KW-0479">Metal-binding</keyword>
<dbReference type="CDD" id="cd00207">
    <property type="entry name" value="fer2"/>
    <property type="match status" value="1"/>
</dbReference>
<dbReference type="Pfam" id="PF01243">
    <property type="entry name" value="PNPOx_N"/>
    <property type="match status" value="1"/>
</dbReference>
<dbReference type="SUPFAM" id="SSF50475">
    <property type="entry name" value="FMN-binding split barrel"/>
    <property type="match status" value="1"/>
</dbReference>
<feature type="domain" description="FAD-binding FR-type" evidence="11">
    <location>
        <begin position="437"/>
        <end position="546"/>
    </location>
</feature>
<feature type="region of interest" description="Disordered" evidence="9">
    <location>
        <begin position="396"/>
        <end position="436"/>
    </location>
</feature>
<dbReference type="GO" id="GO:0051537">
    <property type="term" value="F:2 iron, 2 sulfur cluster binding"/>
    <property type="evidence" value="ECO:0007669"/>
    <property type="project" value="UniProtKB-KW"/>
</dbReference>
<dbReference type="InterPro" id="IPR001433">
    <property type="entry name" value="OxRdtase_FAD/NAD-bd"/>
</dbReference>
<reference evidence="12 13" key="1">
    <citation type="submission" date="2020-12" db="EMBL/GenBank/DDBJ databases">
        <title>A novel species.</title>
        <authorList>
            <person name="Li K."/>
        </authorList>
    </citation>
    <scope>NUCLEOTIDE SEQUENCE [LARGE SCALE GENOMIC DNA]</scope>
    <source>
        <strain evidence="12 13">ZYC-3</strain>
    </source>
</reference>
<evidence type="ECO:0000256" key="3">
    <source>
        <dbReference type="ARBA" id="ARBA00022714"/>
    </source>
</evidence>
<keyword evidence="6" id="KW-0560">Oxidoreductase</keyword>
<dbReference type="PROSITE" id="PS51085">
    <property type="entry name" value="2FE2S_FER_2"/>
    <property type="match status" value="1"/>
</dbReference>
<sequence>MTCENKATSDARENRPSALRRLTTVDEVETTVGRPASAVMLKQISALDGGCRTVLARCPIAAFGYRDADGTHRTTFIGGRPGFARVHSPTRISFSLPESGDPHGPVSFFFLLPGVGEILRVNGSVAARKGAETTVDIAEAYVHCAQAVLRSRLWQPPAPLAQAAPLASAGPVAQAAPPAEFAGDGPLYQPGVAEFLAAAPFLALSTWDSSGGSDTSPRGDRQEVARILDGRTLVIPDRKGNRRADTLHNLLKDDRLSFAALVPGRTGVLHVRGRGAITDDPALLETMALRGMPPHLALLIDVEHAEVTANDAVARSRLWTPGAHVDRGTVPDLMALAGEHLAAGSADAEGGPPAFLLKAVGAIPGMARLLRLVMNRAYRSGLRKEGYEVAKEDIDEDVRPGAGGGRRGFLRRRRADDRGTDDGRTGVGGAGAGATEHPLRDVRVAEVRRETPSAVTLVLEDLVPEDTGVNPGSFDFRPGQFFTLVADIDGRPVRRAYSASSVPGSARLEVTVKHVEGGRFSTHVHRSLRAGDRLAVRGPSGSFHAEPRPPDATDAPDAPGASDEIVLVAAGSGVTPMMSMIRTRLAVRPGRDRIALLYSSRSADEIIFADELTRLAKDHPDRLSVTHVLTSRDGRLDADGVRRWVTGLSPAPGARYYTCGPGPLMDAVQGVLAGLGVPDELVHQEHYTSGADTRAVATSVPQEMTVEDDGRPVGTVLVEPGQTLLDAGLAAGLPMPYSCTVGNCGDCMVRLRGGEVAQNEPNCLTPQQKADGYVLTCVGCPLSKVTLDIAEQ</sequence>
<dbReference type="InterPro" id="IPR011576">
    <property type="entry name" value="Pyridox_Oxase_N"/>
</dbReference>
<evidence type="ECO:0000256" key="5">
    <source>
        <dbReference type="ARBA" id="ARBA00022827"/>
    </source>
</evidence>
<keyword evidence="7" id="KW-0408">Iron</keyword>
<evidence type="ECO:0000259" key="10">
    <source>
        <dbReference type="PROSITE" id="PS51085"/>
    </source>
</evidence>
<dbReference type="EMBL" id="CP066831">
    <property type="protein sequence ID" value="QQM43518.1"/>
    <property type="molecule type" value="Genomic_DNA"/>
</dbReference>
<evidence type="ECO:0000256" key="4">
    <source>
        <dbReference type="ARBA" id="ARBA00022723"/>
    </source>
</evidence>
<dbReference type="InterPro" id="IPR017938">
    <property type="entry name" value="Riboflavin_synthase-like_b-brl"/>
</dbReference>
<dbReference type="GO" id="GO:0016491">
    <property type="term" value="F:oxidoreductase activity"/>
    <property type="evidence" value="ECO:0007669"/>
    <property type="project" value="UniProtKB-KW"/>
</dbReference>
<dbReference type="RefSeq" id="WP_200398336.1">
    <property type="nucleotide sequence ID" value="NZ_CP066831.1"/>
</dbReference>
<keyword evidence="3" id="KW-0001">2Fe-2S</keyword>
<dbReference type="SUPFAM" id="SSF63380">
    <property type="entry name" value="Riboflavin synthase domain-like"/>
    <property type="match status" value="1"/>
</dbReference>
<dbReference type="CDD" id="cd06214">
    <property type="entry name" value="PA_degradation_oxidoreductase_like"/>
    <property type="match status" value="1"/>
</dbReference>
<dbReference type="InterPro" id="IPR050415">
    <property type="entry name" value="MRET"/>
</dbReference>
<dbReference type="Gene3D" id="2.40.30.10">
    <property type="entry name" value="Translation factors"/>
    <property type="match status" value="1"/>
</dbReference>
<dbReference type="Gene3D" id="2.30.110.10">
    <property type="entry name" value="Electron Transport, Fmn-binding Protein, Chain A"/>
    <property type="match status" value="1"/>
</dbReference>
<evidence type="ECO:0000256" key="9">
    <source>
        <dbReference type="SAM" id="MobiDB-lite"/>
    </source>
</evidence>
<dbReference type="Proteomes" id="UP000595636">
    <property type="component" value="Chromosome"/>
</dbReference>
<dbReference type="InterPro" id="IPR012349">
    <property type="entry name" value="Split_barrel_FMN-bd"/>
</dbReference>
<dbReference type="Pfam" id="PF00175">
    <property type="entry name" value="NAD_binding_1"/>
    <property type="match status" value="1"/>
</dbReference>
<dbReference type="GO" id="GO:0046872">
    <property type="term" value="F:metal ion binding"/>
    <property type="evidence" value="ECO:0007669"/>
    <property type="project" value="UniProtKB-KW"/>
</dbReference>
<dbReference type="PROSITE" id="PS51384">
    <property type="entry name" value="FAD_FR"/>
    <property type="match status" value="1"/>
</dbReference>
<dbReference type="InterPro" id="IPR036010">
    <property type="entry name" value="2Fe-2S_ferredoxin-like_sf"/>
</dbReference>
<evidence type="ECO:0000313" key="12">
    <source>
        <dbReference type="EMBL" id="QQM43518.1"/>
    </source>
</evidence>
<dbReference type="PANTHER" id="PTHR47354">
    <property type="entry name" value="NADH OXIDOREDUCTASE HCR"/>
    <property type="match status" value="1"/>
</dbReference>
<proteinExistence type="predicted"/>